<evidence type="ECO:0000313" key="2">
    <source>
        <dbReference type="Proteomes" id="UP000887116"/>
    </source>
</evidence>
<dbReference type="Proteomes" id="UP000887116">
    <property type="component" value="Unassembled WGS sequence"/>
</dbReference>
<comment type="caution">
    <text evidence="1">The sequence shown here is derived from an EMBL/GenBank/DDBJ whole genome shotgun (WGS) entry which is preliminary data.</text>
</comment>
<dbReference type="AlphaFoldDB" id="A0A8X6HSN0"/>
<sequence>MTQQMKAISEYVVALLVSVTDPKDTTQNEIVLHSATNSRKEKEKKRAVDFERFFLLADTLLERAVDFERFCLSEDTLLERPLADTLLERPVNRLGLLDKLPELLPSLEDLLTEAWLLVREGVGGGNVGKS</sequence>
<gene>
    <name evidence="1" type="ORF">TNCT_266351</name>
</gene>
<accession>A0A8X6HSN0</accession>
<reference evidence="1" key="1">
    <citation type="submission" date="2020-07" db="EMBL/GenBank/DDBJ databases">
        <title>Multicomponent nature underlies the extraordinary mechanical properties of spider dragline silk.</title>
        <authorList>
            <person name="Kono N."/>
            <person name="Nakamura H."/>
            <person name="Mori M."/>
            <person name="Yoshida Y."/>
            <person name="Ohtoshi R."/>
            <person name="Malay A.D."/>
            <person name="Moran D.A.P."/>
            <person name="Tomita M."/>
            <person name="Numata K."/>
            <person name="Arakawa K."/>
        </authorList>
    </citation>
    <scope>NUCLEOTIDE SEQUENCE</scope>
</reference>
<dbReference type="EMBL" id="BMAO01022230">
    <property type="protein sequence ID" value="GFQ80477.1"/>
    <property type="molecule type" value="Genomic_DNA"/>
</dbReference>
<name>A0A8X6HSN0_TRICU</name>
<organism evidence="1 2">
    <name type="scientific">Trichonephila clavata</name>
    <name type="common">Joro spider</name>
    <name type="synonym">Nephila clavata</name>
    <dbReference type="NCBI Taxonomy" id="2740835"/>
    <lineage>
        <taxon>Eukaryota</taxon>
        <taxon>Metazoa</taxon>
        <taxon>Ecdysozoa</taxon>
        <taxon>Arthropoda</taxon>
        <taxon>Chelicerata</taxon>
        <taxon>Arachnida</taxon>
        <taxon>Araneae</taxon>
        <taxon>Araneomorphae</taxon>
        <taxon>Entelegynae</taxon>
        <taxon>Araneoidea</taxon>
        <taxon>Nephilidae</taxon>
        <taxon>Trichonephila</taxon>
    </lineage>
</organism>
<protein>
    <submittedName>
        <fullName evidence="1">Uncharacterized protein</fullName>
    </submittedName>
</protein>
<keyword evidence="2" id="KW-1185">Reference proteome</keyword>
<evidence type="ECO:0000313" key="1">
    <source>
        <dbReference type="EMBL" id="GFQ80477.1"/>
    </source>
</evidence>
<proteinExistence type="predicted"/>